<dbReference type="RefSeq" id="WP_206293274.1">
    <property type="nucleotide sequence ID" value="NZ_CP063458.1"/>
</dbReference>
<sequence length="241" mass="26066">MDVEPEDRRAMEVVEVAEKALAALAAEAAVARDYTRAARLLEIAQRLVALARAAGLDPGVNTSPPDLSKSGSGNGFVTANASPSTSHSTANRSKTVVEERGAVQPSDRPATSRLRGRAAGYPRFKRSGDTLVKVGWSKSDRATYEHRCPKDALELLVRRIESLATSPEFAETGRFTTDQLLPLIDAATGDEVPTYRHYMCLAWLSQVGVFEKHGRQGYTLAQSSGSLDAIVANAWEKLPTR</sequence>
<evidence type="ECO:0000313" key="2">
    <source>
        <dbReference type="EMBL" id="QOV90200.1"/>
    </source>
</evidence>
<reference evidence="2 3" key="1">
    <citation type="submission" date="2020-10" db="EMBL/GenBank/DDBJ databases">
        <title>Wide distribution of Phycisphaera-like planctomycetes from WD2101 soil group in peatlands and genome analysis of the first cultivated representative.</title>
        <authorList>
            <person name="Dedysh S.N."/>
            <person name="Beletsky A.V."/>
            <person name="Ivanova A."/>
            <person name="Kulichevskaya I.S."/>
            <person name="Suzina N.E."/>
            <person name="Philippov D.A."/>
            <person name="Rakitin A.L."/>
            <person name="Mardanov A.V."/>
            <person name="Ravin N.V."/>
        </authorList>
    </citation>
    <scope>NUCLEOTIDE SEQUENCE [LARGE SCALE GENOMIC DNA]</scope>
    <source>
        <strain evidence="2 3">M1803</strain>
    </source>
</reference>
<dbReference type="KEGG" id="hbs:IPV69_02160"/>
<name>A0A7M2X0D1_9BACT</name>
<feature type="region of interest" description="Disordered" evidence="1">
    <location>
        <begin position="56"/>
        <end position="119"/>
    </location>
</feature>
<organism evidence="2 3">
    <name type="scientific">Humisphaera borealis</name>
    <dbReference type="NCBI Taxonomy" id="2807512"/>
    <lineage>
        <taxon>Bacteria</taxon>
        <taxon>Pseudomonadati</taxon>
        <taxon>Planctomycetota</taxon>
        <taxon>Phycisphaerae</taxon>
        <taxon>Tepidisphaerales</taxon>
        <taxon>Tepidisphaeraceae</taxon>
        <taxon>Humisphaera</taxon>
    </lineage>
</organism>
<evidence type="ECO:0000313" key="3">
    <source>
        <dbReference type="Proteomes" id="UP000593765"/>
    </source>
</evidence>
<accession>A0A7M2X0D1</accession>
<feature type="compositionally biased region" description="Polar residues" evidence="1">
    <location>
        <begin position="60"/>
        <end position="94"/>
    </location>
</feature>
<gene>
    <name evidence="2" type="ORF">IPV69_02160</name>
</gene>
<keyword evidence="3" id="KW-1185">Reference proteome</keyword>
<dbReference type="Proteomes" id="UP000593765">
    <property type="component" value="Chromosome"/>
</dbReference>
<protein>
    <submittedName>
        <fullName evidence="2">Uncharacterized protein</fullName>
    </submittedName>
</protein>
<dbReference type="AlphaFoldDB" id="A0A7M2X0D1"/>
<evidence type="ECO:0000256" key="1">
    <source>
        <dbReference type="SAM" id="MobiDB-lite"/>
    </source>
</evidence>
<proteinExistence type="predicted"/>
<dbReference type="EMBL" id="CP063458">
    <property type="protein sequence ID" value="QOV90200.1"/>
    <property type="molecule type" value="Genomic_DNA"/>
</dbReference>